<feature type="region of interest" description="Disordered" evidence="3">
    <location>
        <begin position="784"/>
        <end position="825"/>
    </location>
</feature>
<dbReference type="SUPFAM" id="SSF54495">
    <property type="entry name" value="UBC-like"/>
    <property type="match status" value="1"/>
</dbReference>
<dbReference type="Pfam" id="PF00179">
    <property type="entry name" value="UQ_con"/>
    <property type="match status" value="1"/>
</dbReference>
<keyword evidence="2" id="KW-0833">Ubl conjugation pathway</keyword>
<organism evidence="5 6">
    <name type="scientific">Terfezia boudieri ATCC MYA-4762</name>
    <dbReference type="NCBI Taxonomy" id="1051890"/>
    <lineage>
        <taxon>Eukaryota</taxon>
        <taxon>Fungi</taxon>
        <taxon>Dikarya</taxon>
        <taxon>Ascomycota</taxon>
        <taxon>Pezizomycotina</taxon>
        <taxon>Pezizomycetes</taxon>
        <taxon>Pezizales</taxon>
        <taxon>Pezizaceae</taxon>
        <taxon>Terfezia</taxon>
    </lineage>
</organism>
<feature type="region of interest" description="Disordered" evidence="3">
    <location>
        <begin position="472"/>
        <end position="503"/>
    </location>
</feature>
<dbReference type="Proteomes" id="UP000267821">
    <property type="component" value="Unassembled WGS sequence"/>
</dbReference>
<accession>A0A3N4LCP7</accession>
<dbReference type="InterPro" id="IPR057733">
    <property type="entry name" value="UBE2O-like_SH3-B"/>
</dbReference>
<protein>
    <recommendedName>
        <fullName evidence="4">UBC core domain-containing protein</fullName>
    </recommendedName>
</protein>
<dbReference type="STRING" id="1051890.A0A3N4LCP7"/>
<reference evidence="5 6" key="1">
    <citation type="journal article" date="2018" name="Nat. Ecol. Evol.">
        <title>Pezizomycetes genomes reveal the molecular basis of ectomycorrhizal truffle lifestyle.</title>
        <authorList>
            <person name="Murat C."/>
            <person name="Payen T."/>
            <person name="Noel B."/>
            <person name="Kuo A."/>
            <person name="Morin E."/>
            <person name="Chen J."/>
            <person name="Kohler A."/>
            <person name="Krizsan K."/>
            <person name="Balestrini R."/>
            <person name="Da Silva C."/>
            <person name="Montanini B."/>
            <person name="Hainaut M."/>
            <person name="Levati E."/>
            <person name="Barry K.W."/>
            <person name="Belfiori B."/>
            <person name="Cichocki N."/>
            <person name="Clum A."/>
            <person name="Dockter R.B."/>
            <person name="Fauchery L."/>
            <person name="Guy J."/>
            <person name="Iotti M."/>
            <person name="Le Tacon F."/>
            <person name="Lindquist E.A."/>
            <person name="Lipzen A."/>
            <person name="Malagnac F."/>
            <person name="Mello A."/>
            <person name="Molinier V."/>
            <person name="Miyauchi S."/>
            <person name="Poulain J."/>
            <person name="Riccioni C."/>
            <person name="Rubini A."/>
            <person name="Sitrit Y."/>
            <person name="Splivallo R."/>
            <person name="Traeger S."/>
            <person name="Wang M."/>
            <person name="Zifcakova L."/>
            <person name="Wipf D."/>
            <person name="Zambonelli A."/>
            <person name="Paolocci F."/>
            <person name="Nowrousian M."/>
            <person name="Ottonello S."/>
            <person name="Baldrian P."/>
            <person name="Spatafora J.W."/>
            <person name="Henrissat B."/>
            <person name="Nagy L.G."/>
            <person name="Aury J.M."/>
            <person name="Wincker P."/>
            <person name="Grigoriev I.V."/>
            <person name="Bonfante P."/>
            <person name="Martin F.M."/>
        </authorList>
    </citation>
    <scope>NUCLEOTIDE SEQUENCE [LARGE SCALE GENOMIC DNA]</scope>
    <source>
        <strain evidence="5 6">ATCC MYA-4762</strain>
    </source>
</reference>
<dbReference type="GO" id="GO:0061631">
    <property type="term" value="F:ubiquitin conjugating enzyme activity"/>
    <property type="evidence" value="ECO:0007669"/>
    <property type="project" value="TreeGrafter"/>
</dbReference>
<dbReference type="InterPro" id="IPR016135">
    <property type="entry name" value="UBQ-conjugating_enzyme/RWD"/>
</dbReference>
<evidence type="ECO:0000259" key="4">
    <source>
        <dbReference type="PROSITE" id="PS50127"/>
    </source>
</evidence>
<evidence type="ECO:0000256" key="3">
    <source>
        <dbReference type="SAM" id="MobiDB-lite"/>
    </source>
</evidence>
<dbReference type="InParanoid" id="A0A3N4LCP7"/>
<dbReference type="AlphaFoldDB" id="A0A3N4LCP7"/>
<feature type="compositionally biased region" description="Polar residues" evidence="3">
    <location>
        <begin position="249"/>
        <end position="267"/>
    </location>
</feature>
<feature type="domain" description="UBC core" evidence="4">
    <location>
        <begin position="865"/>
        <end position="1041"/>
    </location>
</feature>
<dbReference type="PANTHER" id="PTHR46116:SF15">
    <property type="entry name" value="(E3-INDEPENDENT) E2 UBIQUITIN-CONJUGATING ENZYME"/>
    <property type="match status" value="1"/>
</dbReference>
<dbReference type="PROSITE" id="PS50127">
    <property type="entry name" value="UBC_2"/>
    <property type="match status" value="1"/>
</dbReference>
<feature type="region of interest" description="Disordered" evidence="3">
    <location>
        <begin position="706"/>
        <end position="758"/>
    </location>
</feature>
<feature type="compositionally biased region" description="Polar residues" evidence="3">
    <location>
        <begin position="800"/>
        <end position="815"/>
    </location>
</feature>
<proteinExistence type="predicted"/>
<dbReference type="EMBL" id="ML121569">
    <property type="protein sequence ID" value="RPB20650.1"/>
    <property type="molecule type" value="Genomic_DNA"/>
</dbReference>
<keyword evidence="6" id="KW-1185">Reference proteome</keyword>
<evidence type="ECO:0000256" key="2">
    <source>
        <dbReference type="ARBA" id="ARBA00022786"/>
    </source>
</evidence>
<dbReference type="InterPro" id="IPR000608">
    <property type="entry name" value="UBC"/>
</dbReference>
<dbReference type="Pfam" id="PF23043">
    <property type="entry name" value="SH3-B_UBE2O"/>
    <property type="match status" value="1"/>
</dbReference>
<evidence type="ECO:0000313" key="6">
    <source>
        <dbReference type="Proteomes" id="UP000267821"/>
    </source>
</evidence>
<dbReference type="SMART" id="SM00212">
    <property type="entry name" value="UBCc"/>
    <property type="match status" value="1"/>
</dbReference>
<dbReference type="Gene3D" id="3.10.110.10">
    <property type="entry name" value="Ubiquitin Conjugating Enzyme"/>
    <property type="match status" value="1"/>
</dbReference>
<feature type="compositionally biased region" description="Acidic residues" evidence="3">
    <location>
        <begin position="710"/>
        <end position="732"/>
    </location>
</feature>
<feature type="region of interest" description="Disordered" evidence="3">
    <location>
        <begin position="221"/>
        <end position="268"/>
    </location>
</feature>
<dbReference type="CDD" id="cd23837">
    <property type="entry name" value="UBCc_UBE2O"/>
    <property type="match status" value="1"/>
</dbReference>
<evidence type="ECO:0000256" key="1">
    <source>
        <dbReference type="ARBA" id="ARBA00022679"/>
    </source>
</evidence>
<keyword evidence="1" id="KW-0808">Transferase</keyword>
<dbReference type="OrthoDB" id="47801at2759"/>
<sequence length="1145" mass="125642">MANLEINERPRTIFRDDTIALKSNPKIIGVATHDEGSFEDTDQVEAGEGVTEEAMTAFMVNGGQPPHHHLVFQPASAEYSLQLVRESDVTLLDRALAFGDVVKRSPTDAISGTIINVGLTANVVHCFHETELQQAEETSQAVEGNKEADTMPQNEQIGLDTATIHDVLDEELELAVEWEEDVFVIWKNCWLGMIQRVDYKVTIRLSNGSVVVPEDCSSLEVPVGISNDGPRAGQNTPTRPRSASSRSRNQTTSASTAIPPSDSSSTAAPVRIGTVPAPAALTVGQQIVTKKGNLRRGHWIFGSYNPSIEPIGTVVDVEVAFMGVNWCYQNIAVKEFVAVPSPPSLLEPSEIIHLRKFKTSTRGLRTPSTGSGVANIAVGDKVRFKNLDEAVKRYDGTAENGRVYKIPRKESLGYDVNTFMVELTQTWVEVQWQDLSVSKHLAKDLTQYPNVDEHELWPGEVVIVKNDVGEDPATASPFPLPTNNTQQPNGLRDQLEDGSSKPPAEVVIPKAVGVVQKADAKERVAKVRWFENPQMELAGTFLVPGSHTGTLKEEVEEVSFYEVVAHQALGIRRSDFVILLPENKSSPAAAEAPDPLEPAGSMVQSMSGQFGFFRNMMAASPIATLQSISNFITSTLGATHSLNAPRSANVSEHLDFMNEPTDWFGEVVDLGLDGLVTVRLGALEEPRDVRLPIERLTVIFSESSDINGWDSDDEGSTDDDYDSQEDDEEDDEYQIRDDSMEEETVASEGGERIAWFTDSEDEMDVDVRSLRTQSAMGQYDHIMSDPIDSEEEEELPRDSVSLSTATPKEPTTSHTAPPPRQNLPEPEAFTIPDGAEKPPGFAILEDSIPADHAFANTPPTYMDSAFLRRLNKEQNILQTSLPEGILVRAWESRLDLLRVLIIGPRNTPYELAPFVFDFHLGPDFPAGPPKGHFHSWTGGVGRVNPNLYEEGKICLSLLGTWHAQSYSEGWTVGSSVLQLLVSLMGLVLVREPYYILYTNPLLPLHYSDEAGFSIYQNTPEAHLNSLLYSEKAYILARGFIKRVLTRPVSGFEEEIRLLYLPSYEKRGGLGLLRKVVAGMKSVVGRSERRIDDGQEVDVGAEVGTEGVGRVSAGALVLLRRHLGALEEILAGDLESGEGLEASVSC</sequence>
<evidence type="ECO:0000313" key="5">
    <source>
        <dbReference type="EMBL" id="RPB20650.1"/>
    </source>
</evidence>
<name>A0A3N4LCP7_9PEZI</name>
<gene>
    <name evidence="5" type="ORF">L211DRAFT_852213</name>
</gene>
<dbReference type="PANTHER" id="PTHR46116">
    <property type="entry name" value="(E3-INDEPENDENT) E2 UBIQUITIN-CONJUGATING ENZYME"/>
    <property type="match status" value="1"/>
</dbReference>
<feature type="compositionally biased region" description="Low complexity" evidence="3">
    <location>
        <begin position="236"/>
        <end position="248"/>
    </location>
</feature>